<protein>
    <recommendedName>
        <fullName evidence="4 11">Signal recognition particle subunit SRP72</fullName>
    </recommendedName>
</protein>
<dbReference type="InterPro" id="IPR026270">
    <property type="entry name" value="SRP72"/>
</dbReference>
<evidence type="ECO:0000256" key="7">
    <source>
        <dbReference type="ARBA" id="ARBA00022803"/>
    </source>
</evidence>
<evidence type="ECO:0000256" key="10">
    <source>
        <dbReference type="ARBA" id="ARBA00023274"/>
    </source>
</evidence>
<dbReference type="Pfam" id="PF17004">
    <property type="entry name" value="SRP_TPR_like"/>
    <property type="match status" value="1"/>
</dbReference>
<comment type="caution">
    <text evidence="14">The sequence shown here is derived from an EMBL/GenBank/DDBJ whole genome shotgun (WGS) entry which is preliminary data.</text>
</comment>
<feature type="region of interest" description="Disordered" evidence="12">
    <location>
        <begin position="623"/>
        <end position="655"/>
    </location>
</feature>
<dbReference type="InterPro" id="IPR013699">
    <property type="entry name" value="Signal_recog_part_SRP72_RNA-bd"/>
</dbReference>
<dbReference type="Proteomes" id="UP001162156">
    <property type="component" value="Unassembled WGS sequence"/>
</dbReference>
<dbReference type="Gene3D" id="1.25.40.10">
    <property type="entry name" value="Tetratricopeptide repeat domain"/>
    <property type="match status" value="3"/>
</dbReference>
<dbReference type="GO" id="GO:0008312">
    <property type="term" value="F:7S RNA binding"/>
    <property type="evidence" value="ECO:0007669"/>
    <property type="project" value="InterPro"/>
</dbReference>
<dbReference type="GO" id="GO:0006614">
    <property type="term" value="P:SRP-dependent cotranslational protein targeting to membrane"/>
    <property type="evidence" value="ECO:0007669"/>
    <property type="project" value="UniProtKB-UniRule"/>
</dbReference>
<evidence type="ECO:0000256" key="12">
    <source>
        <dbReference type="SAM" id="MobiDB-lite"/>
    </source>
</evidence>
<gene>
    <name evidence="14" type="ORF">NQ314_020789</name>
</gene>
<evidence type="ECO:0000256" key="2">
    <source>
        <dbReference type="ARBA" id="ARBA00004496"/>
    </source>
</evidence>
<dbReference type="PANTHER" id="PTHR14094:SF9">
    <property type="entry name" value="SIGNAL RECOGNITION PARTICLE SUBUNIT SRP72"/>
    <property type="match status" value="1"/>
</dbReference>
<proteinExistence type="inferred from homology"/>
<keyword evidence="8" id="KW-0256">Endoplasmic reticulum</keyword>
<keyword evidence="7" id="KW-0802">TPR repeat</keyword>
<dbReference type="PIRSF" id="PIRSF038922">
    <property type="entry name" value="SRP72"/>
    <property type="match status" value="1"/>
</dbReference>
<keyword evidence="5 11" id="KW-0963">Cytoplasm</keyword>
<feature type="domain" description="Signal recognition particle SRP72 subunit RNA-binding" evidence="13">
    <location>
        <begin position="537"/>
        <end position="586"/>
    </location>
</feature>
<evidence type="ECO:0000256" key="3">
    <source>
        <dbReference type="ARBA" id="ARBA00007676"/>
    </source>
</evidence>
<evidence type="ECO:0000256" key="8">
    <source>
        <dbReference type="ARBA" id="ARBA00022824"/>
    </source>
</evidence>
<dbReference type="GO" id="GO:0005783">
    <property type="term" value="C:endoplasmic reticulum"/>
    <property type="evidence" value="ECO:0007669"/>
    <property type="project" value="UniProtKB-SubCell"/>
</dbReference>
<dbReference type="SMART" id="SM00028">
    <property type="entry name" value="TPR"/>
    <property type="match status" value="4"/>
</dbReference>
<evidence type="ECO:0000256" key="4">
    <source>
        <dbReference type="ARBA" id="ARBA00018350"/>
    </source>
</evidence>
<feature type="compositionally biased region" description="Basic residues" evidence="12">
    <location>
        <begin position="549"/>
        <end position="560"/>
    </location>
</feature>
<organism evidence="14 15">
    <name type="scientific">Rhamnusium bicolor</name>
    <dbReference type="NCBI Taxonomy" id="1586634"/>
    <lineage>
        <taxon>Eukaryota</taxon>
        <taxon>Metazoa</taxon>
        <taxon>Ecdysozoa</taxon>
        <taxon>Arthropoda</taxon>
        <taxon>Hexapoda</taxon>
        <taxon>Insecta</taxon>
        <taxon>Pterygota</taxon>
        <taxon>Neoptera</taxon>
        <taxon>Endopterygota</taxon>
        <taxon>Coleoptera</taxon>
        <taxon>Polyphaga</taxon>
        <taxon>Cucujiformia</taxon>
        <taxon>Chrysomeloidea</taxon>
        <taxon>Cerambycidae</taxon>
        <taxon>Lepturinae</taxon>
        <taxon>Rhagiini</taxon>
        <taxon>Rhamnusium</taxon>
    </lineage>
</organism>
<name>A0AAV8WLH8_9CUCU</name>
<keyword evidence="6" id="KW-0677">Repeat</keyword>
<evidence type="ECO:0000313" key="15">
    <source>
        <dbReference type="Proteomes" id="UP001162156"/>
    </source>
</evidence>
<keyword evidence="9 11" id="KW-0733">Signal recognition particle</keyword>
<evidence type="ECO:0000259" key="13">
    <source>
        <dbReference type="Pfam" id="PF08492"/>
    </source>
</evidence>
<dbReference type="SUPFAM" id="SSF48452">
    <property type="entry name" value="TPR-like"/>
    <property type="match status" value="3"/>
</dbReference>
<dbReference type="GO" id="GO:0005786">
    <property type="term" value="C:signal recognition particle, endoplasmic reticulum targeting"/>
    <property type="evidence" value="ECO:0007669"/>
    <property type="project" value="UniProtKB-UniRule"/>
</dbReference>
<comment type="subcellular location">
    <subcellularLocation>
        <location evidence="2 11">Cytoplasm</location>
    </subcellularLocation>
    <subcellularLocation>
        <location evidence="1">Endoplasmic reticulum</location>
    </subcellularLocation>
</comment>
<accession>A0AAV8WLH8</accession>
<evidence type="ECO:0000256" key="11">
    <source>
        <dbReference type="PIRNR" id="PIRNR038922"/>
    </source>
</evidence>
<evidence type="ECO:0000256" key="1">
    <source>
        <dbReference type="ARBA" id="ARBA00004240"/>
    </source>
</evidence>
<evidence type="ECO:0000256" key="9">
    <source>
        <dbReference type="ARBA" id="ARBA00023135"/>
    </source>
</evidence>
<evidence type="ECO:0000256" key="6">
    <source>
        <dbReference type="ARBA" id="ARBA00022737"/>
    </source>
</evidence>
<evidence type="ECO:0000313" key="14">
    <source>
        <dbReference type="EMBL" id="KAJ8926937.1"/>
    </source>
</evidence>
<dbReference type="InterPro" id="IPR011990">
    <property type="entry name" value="TPR-like_helical_dom_sf"/>
</dbReference>
<dbReference type="InterPro" id="IPR019734">
    <property type="entry name" value="TPR_rpt"/>
</dbReference>
<reference evidence="14" key="1">
    <citation type="journal article" date="2023" name="Insect Mol. Biol.">
        <title>Genome sequencing provides insights into the evolution of gene families encoding plant cell wall-degrading enzymes in longhorned beetles.</title>
        <authorList>
            <person name="Shin N.R."/>
            <person name="Okamura Y."/>
            <person name="Kirsch R."/>
            <person name="Pauchet Y."/>
        </authorList>
    </citation>
    <scope>NUCLEOTIDE SEQUENCE</scope>
    <source>
        <strain evidence="14">RBIC_L_NR</strain>
    </source>
</reference>
<evidence type="ECO:0000256" key="5">
    <source>
        <dbReference type="ARBA" id="ARBA00022490"/>
    </source>
</evidence>
<dbReference type="InterPro" id="IPR031545">
    <property type="entry name" value="SRP72_TPR-like"/>
</dbReference>
<dbReference type="EMBL" id="JANEYF010005770">
    <property type="protein sequence ID" value="KAJ8926937.1"/>
    <property type="molecule type" value="Genomic_DNA"/>
</dbReference>
<dbReference type="FunFam" id="1.25.40.10:FF:000062">
    <property type="entry name" value="Signal recognition particle subunit SRP72"/>
    <property type="match status" value="1"/>
</dbReference>
<feature type="compositionally biased region" description="Basic and acidic residues" evidence="12">
    <location>
        <begin position="571"/>
        <end position="583"/>
    </location>
</feature>
<dbReference type="AlphaFoldDB" id="A0AAV8WLH8"/>
<comment type="function">
    <text evidence="11">Component of the signal recognition particle (SRP) complex, a ribonucleoprotein complex that mediates the cotranslational targeting of secretory and membrane proteins to the endoplasmic reticulum (ER).</text>
</comment>
<keyword evidence="15" id="KW-1185">Reference proteome</keyword>
<sequence>MTEKTAKEKTISTQYAELNRFSQNGEYERVLKAANKILGVAPQEFLAFQCKIVSLIQLSKFEEAITLLNKNPQFFQYLVFEKAYCYYRANKPEDALKVIEQSEEEIDFRTKELRAQVLYRLEKFDESAQIYHEIIKNADDDYEDERYTNLMAVMVYMDTEENESNIEDLRDNTYELCYNKACLLIESGNYSEAEKKLRQCEKLCREVLEEDETTEEEIDIELALIRIQLGFVYQKQGRIKEAHQLYVTNLKAKLDDIALMAVASNNVVCINKDQNLFDSKKKMKVALNDALVYKLPSKQRKYIAVNNAIFNYYINQIDQCEKACKMIDENWSELSIQATVIRALNLFKSGKAKEAINLLKNCKSEGDQLYINLCIAQLLLIEARLHNSCKILENLGENSYKPGIVGALTTLYLGIGDEETALKVFEKTVEFYKKNKIKDVDLSSLWRQAAEFHIRNGHPQVAANSLEELLRANKEDKKITAQLVLACSQFDKERALKLSKELPTISELSKEVDVESLQTISSSTINYKKSPAVKPESLPGTPREDSAKKTKKHKKRKGKLPKNYDASAQPDPERWLPKYERTGYRKKRDRRLKEVIKGSQGTASGQAEQYDFSKYVEEAIDSAGPAASVDPSPKIAKVQQHPQKKGQQKRKNKRR</sequence>
<dbReference type="Pfam" id="PF08492">
    <property type="entry name" value="SRP72"/>
    <property type="match status" value="1"/>
</dbReference>
<comment type="similarity">
    <text evidence="3 11">Belongs to the SRP72 family.</text>
</comment>
<dbReference type="PANTHER" id="PTHR14094">
    <property type="entry name" value="SIGNAL RECOGNITION PARTICLE 72"/>
    <property type="match status" value="1"/>
</dbReference>
<feature type="region of interest" description="Disordered" evidence="12">
    <location>
        <begin position="528"/>
        <end position="609"/>
    </location>
</feature>
<dbReference type="GO" id="GO:0043022">
    <property type="term" value="F:ribosome binding"/>
    <property type="evidence" value="ECO:0007669"/>
    <property type="project" value="TreeGrafter"/>
</dbReference>
<keyword evidence="10 11" id="KW-0687">Ribonucleoprotein</keyword>
<feature type="compositionally biased region" description="Basic residues" evidence="12">
    <location>
        <begin position="642"/>
        <end position="655"/>
    </location>
</feature>